<name>A0AAU7CMM1_9BACT</name>
<gene>
    <name evidence="1" type="ORF">V5E97_09620</name>
</gene>
<protein>
    <submittedName>
        <fullName evidence="1">Uncharacterized protein</fullName>
    </submittedName>
</protein>
<dbReference type="RefSeq" id="WP_406699125.1">
    <property type="nucleotide sequence ID" value="NZ_CP155447.1"/>
</dbReference>
<dbReference type="AlphaFoldDB" id="A0AAU7CMM1"/>
<proteinExistence type="predicted"/>
<organism evidence="1">
    <name type="scientific">Singulisphaera sp. Ch08</name>
    <dbReference type="NCBI Taxonomy" id="3120278"/>
    <lineage>
        <taxon>Bacteria</taxon>
        <taxon>Pseudomonadati</taxon>
        <taxon>Planctomycetota</taxon>
        <taxon>Planctomycetia</taxon>
        <taxon>Isosphaerales</taxon>
        <taxon>Isosphaeraceae</taxon>
        <taxon>Singulisphaera</taxon>
    </lineage>
</organism>
<accession>A0AAU7CMM1</accession>
<sequence length="105" mass="11936">MSKRFKATLGGRAKLKSIIGPHKVPKPTLPAIQVNDKDCERGCWANQAPAHCLRSQELSMPIGQREYCSARLEFMRAMQEHNQSNGRLYPTWHEVLEVLKKMGFG</sequence>
<evidence type="ECO:0000313" key="1">
    <source>
        <dbReference type="EMBL" id="XBH06275.1"/>
    </source>
</evidence>
<dbReference type="EMBL" id="CP155447">
    <property type="protein sequence ID" value="XBH06275.1"/>
    <property type="molecule type" value="Genomic_DNA"/>
</dbReference>
<reference evidence="1" key="1">
    <citation type="submission" date="2024-05" db="EMBL/GenBank/DDBJ databases">
        <title>Planctomycetes of the genus Singulisphaera possess chitinolytic capabilities.</title>
        <authorList>
            <person name="Ivanova A."/>
        </authorList>
    </citation>
    <scope>NUCLEOTIDE SEQUENCE</scope>
    <source>
        <strain evidence="1">Ch08T</strain>
    </source>
</reference>